<protein>
    <submittedName>
        <fullName evidence="2">Uncharacterized protein</fullName>
    </submittedName>
</protein>
<feature type="signal peptide" evidence="1">
    <location>
        <begin position="1"/>
        <end position="21"/>
    </location>
</feature>
<keyword evidence="3" id="KW-1185">Reference proteome</keyword>
<evidence type="ECO:0000313" key="2">
    <source>
        <dbReference type="EMBL" id="KXS94272.1"/>
    </source>
</evidence>
<keyword evidence="1" id="KW-0732">Signal</keyword>
<evidence type="ECO:0000256" key="1">
    <source>
        <dbReference type="SAM" id="SignalP"/>
    </source>
</evidence>
<dbReference type="Proteomes" id="UP000070133">
    <property type="component" value="Unassembled WGS sequence"/>
</dbReference>
<dbReference type="AlphaFoldDB" id="A0A139GVS4"/>
<comment type="caution">
    <text evidence="2">The sequence shown here is derived from an EMBL/GenBank/DDBJ whole genome shotgun (WGS) entry which is preliminary data.</text>
</comment>
<proteinExistence type="predicted"/>
<name>A0A139GVS4_9PEZI</name>
<organism evidence="2 3">
    <name type="scientific">Pseudocercospora eumusae</name>
    <dbReference type="NCBI Taxonomy" id="321146"/>
    <lineage>
        <taxon>Eukaryota</taxon>
        <taxon>Fungi</taxon>
        <taxon>Dikarya</taxon>
        <taxon>Ascomycota</taxon>
        <taxon>Pezizomycotina</taxon>
        <taxon>Dothideomycetes</taxon>
        <taxon>Dothideomycetidae</taxon>
        <taxon>Mycosphaerellales</taxon>
        <taxon>Mycosphaerellaceae</taxon>
        <taxon>Pseudocercospora</taxon>
    </lineage>
</organism>
<accession>A0A139GVS4</accession>
<reference evidence="2 3" key="1">
    <citation type="submission" date="2015-07" db="EMBL/GenBank/DDBJ databases">
        <title>Comparative genomics of the Sigatoka disease complex on banana suggests a link between parallel evolutionary changes in Pseudocercospora fijiensis and Pseudocercospora eumusae and increased virulence on the banana host.</title>
        <authorList>
            <person name="Chang T.-C."/>
            <person name="Salvucci A."/>
            <person name="Crous P.W."/>
            <person name="Stergiopoulos I."/>
        </authorList>
    </citation>
    <scope>NUCLEOTIDE SEQUENCE [LARGE SCALE GENOMIC DNA]</scope>
    <source>
        <strain evidence="2 3">CBS 114824</strain>
    </source>
</reference>
<sequence length="124" mass="12932">MHLPVGKFVLGTSLFLSLASAKGPQQQPAHYCLCTEPHDGNQDSPTTKEVCKQFASNGGRSVDVIFDGPGGGSFQACAGLDFSYKARFGNACLKVYGDAGNDGLAGAQCCTPDKCEDYHGAHDG</sequence>
<gene>
    <name evidence="2" type="ORF">AC578_9654</name>
</gene>
<evidence type="ECO:0000313" key="3">
    <source>
        <dbReference type="Proteomes" id="UP000070133"/>
    </source>
</evidence>
<feature type="chain" id="PRO_5007806096" evidence="1">
    <location>
        <begin position="22"/>
        <end position="124"/>
    </location>
</feature>
<dbReference type="EMBL" id="LFZN01000305">
    <property type="protein sequence ID" value="KXS94272.1"/>
    <property type="molecule type" value="Genomic_DNA"/>
</dbReference>